<reference evidence="9" key="2">
    <citation type="journal article" date="2021" name="PeerJ">
        <title>Extensive microbial diversity within the chicken gut microbiome revealed by metagenomics and culture.</title>
        <authorList>
            <person name="Gilroy R."/>
            <person name="Ravi A."/>
            <person name="Getino M."/>
            <person name="Pursley I."/>
            <person name="Horton D.L."/>
            <person name="Alikhan N.F."/>
            <person name="Baker D."/>
            <person name="Gharbi K."/>
            <person name="Hall N."/>
            <person name="Watson M."/>
            <person name="Adriaenssens E.M."/>
            <person name="Foster-Nyarko E."/>
            <person name="Jarju S."/>
            <person name="Secka A."/>
            <person name="Antonio M."/>
            <person name="Oren A."/>
            <person name="Chaudhuri R.R."/>
            <person name="La Ragione R."/>
            <person name="Hildebrand F."/>
            <person name="Pallen M.J."/>
        </authorList>
    </citation>
    <scope>NUCLEOTIDE SEQUENCE</scope>
    <source>
        <strain evidence="9">CHK195-4489</strain>
    </source>
</reference>
<keyword evidence="6 7" id="KW-0472">Membrane</keyword>
<evidence type="ECO:0000256" key="3">
    <source>
        <dbReference type="ARBA" id="ARBA00022475"/>
    </source>
</evidence>
<evidence type="ECO:0000256" key="4">
    <source>
        <dbReference type="ARBA" id="ARBA00022692"/>
    </source>
</evidence>
<evidence type="ECO:0000259" key="8">
    <source>
        <dbReference type="PROSITE" id="PS50928"/>
    </source>
</evidence>
<dbReference type="PROSITE" id="PS50928">
    <property type="entry name" value="ABC_TM1"/>
    <property type="match status" value="1"/>
</dbReference>
<dbReference type="Pfam" id="PF00528">
    <property type="entry name" value="BPD_transp_1"/>
    <property type="match status" value="1"/>
</dbReference>
<evidence type="ECO:0000313" key="10">
    <source>
        <dbReference type="Proteomes" id="UP000824089"/>
    </source>
</evidence>
<organism evidence="9 10">
    <name type="scientific">Candidatus Egerieisoma faecipullorum</name>
    <dbReference type="NCBI Taxonomy" id="2840963"/>
    <lineage>
        <taxon>Bacteria</taxon>
        <taxon>Bacillati</taxon>
        <taxon>Bacillota</taxon>
        <taxon>Clostridia</taxon>
        <taxon>Eubacteriales</taxon>
        <taxon>Clostridiaceae</taxon>
        <taxon>Clostridiaceae incertae sedis</taxon>
        <taxon>Candidatus Egerieisoma</taxon>
    </lineage>
</organism>
<keyword evidence="4 7" id="KW-0812">Transmembrane</keyword>
<feature type="transmembrane region" description="Helical" evidence="7">
    <location>
        <begin position="82"/>
        <end position="107"/>
    </location>
</feature>
<reference evidence="9" key="1">
    <citation type="submission" date="2020-10" db="EMBL/GenBank/DDBJ databases">
        <authorList>
            <person name="Gilroy R."/>
        </authorList>
    </citation>
    <scope>NUCLEOTIDE SEQUENCE</scope>
    <source>
        <strain evidence="9">CHK195-4489</strain>
    </source>
</reference>
<evidence type="ECO:0000256" key="7">
    <source>
        <dbReference type="RuleBase" id="RU363032"/>
    </source>
</evidence>
<dbReference type="InterPro" id="IPR035906">
    <property type="entry name" value="MetI-like_sf"/>
</dbReference>
<dbReference type="CDD" id="cd06261">
    <property type="entry name" value="TM_PBP2"/>
    <property type="match status" value="1"/>
</dbReference>
<feature type="domain" description="ABC transmembrane type-1" evidence="8">
    <location>
        <begin position="84"/>
        <end position="270"/>
    </location>
</feature>
<gene>
    <name evidence="9" type="ORF">IAD50_06450</name>
</gene>
<evidence type="ECO:0000313" key="9">
    <source>
        <dbReference type="EMBL" id="HIU29917.1"/>
    </source>
</evidence>
<feature type="transmembrane region" description="Helical" evidence="7">
    <location>
        <begin position="155"/>
        <end position="173"/>
    </location>
</feature>
<keyword evidence="2 7" id="KW-0813">Transport</keyword>
<dbReference type="EMBL" id="DVMM01000134">
    <property type="protein sequence ID" value="HIU29917.1"/>
    <property type="molecule type" value="Genomic_DNA"/>
</dbReference>
<dbReference type="AlphaFoldDB" id="A0A9D1LB38"/>
<keyword evidence="3" id="KW-1003">Cell membrane</keyword>
<dbReference type="PANTHER" id="PTHR43744:SF8">
    <property type="entry name" value="SN-GLYCEROL-3-PHOSPHATE TRANSPORT SYSTEM PERMEASE PROTEIN UGPE"/>
    <property type="match status" value="1"/>
</dbReference>
<accession>A0A9D1LB38</accession>
<feature type="transmembrane region" description="Helical" evidence="7">
    <location>
        <begin position="249"/>
        <end position="270"/>
    </location>
</feature>
<dbReference type="GO" id="GO:0005886">
    <property type="term" value="C:plasma membrane"/>
    <property type="evidence" value="ECO:0007669"/>
    <property type="project" value="UniProtKB-SubCell"/>
</dbReference>
<feature type="transmembrane region" description="Helical" evidence="7">
    <location>
        <begin position="9"/>
        <end position="35"/>
    </location>
</feature>
<protein>
    <submittedName>
        <fullName evidence="9">Carbohydrate ABC transporter permease</fullName>
    </submittedName>
</protein>
<evidence type="ECO:0000256" key="6">
    <source>
        <dbReference type="ARBA" id="ARBA00023136"/>
    </source>
</evidence>
<dbReference type="GO" id="GO:0055085">
    <property type="term" value="P:transmembrane transport"/>
    <property type="evidence" value="ECO:0007669"/>
    <property type="project" value="InterPro"/>
</dbReference>
<evidence type="ECO:0000256" key="1">
    <source>
        <dbReference type="ARBA" id="ARBA00004651"/>
    </source>
</evidence>
<comment type="subcellular location">
    <subcellularLocation>
        <location evidence="1 7">Cell membrane</location>
        <topology evidence="1 7">Multi-pass membrane protein</topology>
    </subcellularLocation>
</comment>
<dbReference type="Proteomes" id="UP000824089">
    <property type="component" value="Unassembled WGS sequence"/>
</dbReference>
<dbReference type="PANTHER" id="PTHR43744">
    <property type="entry name" value="ABC TRANSPORTER PERMEASE PROTEIN MG189-RELATED-RELATED"/>
    <property type="match status" value="1"/>
</dbReference>
<dbReference type="SUPFAM" id="SSF161098">
    <property type="entry name" value="MetI-like"/>
    <property type="match status" value="1"/>
</dbReference>
<evidence type="ECO:0000256" key="2">
    <source>
        <dbReference type="ARBA" id="ARBA00022448"/>
    </source>
</evidence>
<evidence type="ECO:0000256" key="5">
    <source>
        <dbReference type="ARBA" id="ARBA00022989"/>
    </source>
</evidence>
<comment type="caution">
    <text evidence="9">The sequence shown here is derived from an EMBL/GenBank/DDBJ whole genome shotgun (WGS) entry which is preliminary data.</text>
</comment>
<proteinExistence type="inferred from homology"/>
<keyword evidence="5 7" id="KW-1133">Transmembrane helix</keyword>
<sequence length="288" mass="32153">MTKRIRCGLFYLILCVAAFITLIPFLFMLLCSFFSMDQAVAAFSGISSSEGIDSIEHLNLIPSPVSVDQYGYILLQDPEMLYYFWNSVILALPSTLGTVIISAMSGYGLAKFRFRGRSILYFLYVLVMLLPPQITLVSSYIFFSGIGLLGSRMTIILPCIFAPFGAFLMVQFLEGVPDHTLEAGRLDGVGEWGLFWRIVLPQIRPGLASLAMLSLIECWNMIEQPLVLLHSEELYPLSVAFQYIEDEKIGIAFASAVFFMIPLLLIFGMVKENLIAGISHMTPTKLKP</sequence>
<comment type="similarity">
    <text evidence="7">Belongs to the binding-protein-dependent transport system permease family.</text>
</comment>
<dbReference type="Gene3D" id="1.10.3720.10">
    <property type="entry name" value="MetI-like"/>
    <property type="match status" value="1"/>
</dbReference>
<dbReference type="InterPro" id="IPR000515">
    <property type="entry name" value="MetI-like"/>
</dbReference>
<name>A0A9D1LB38_9CLOT</name>
<feature type="transmembrane region" description="Helical" evidence="7">
    <location>
        <begin position="119"/>
        <end position="143"/>
    </location>
</feature>